<dbReference type="Proteomes" id="UP001152747">
    <property type="component" value="Unassembled WGS sequence"/>
</dbReference>
<feature type="transmembrane region" description="Helical" evidence="1">
    <location>
        <begin position="42"/>
        <end position="65"/>
    </location>
</feature>
<name>A0A9P1IDN6_9PELO</name>
<accession>A0A9P1IDN6</accession>
<dbReference type="EMBL" id="CANHGI010000002">
    <property type="protein sequence ID" value="CAI5443314.1"/>
    <property type="molecule type" value="Genomic_DNA"/>
</dbReference>
<keyword evidence="1" id="KW-0472">Membrane</keyword>
<keyword evidence="1" id="KW-0812">Transmembrane</keyword>
<protein>
    <submittedName>
        <fullName evidence="2">Uncharacterized protein</fullName>
    </submittedName>
</protein>
<organism evidence="2 3">
    <name type="scientific">Caenorhabditis angaria</name>
    <dbReference type="NCBI Taxonomy" id="860376"/>
    <lineage>
        <taxon>Eukaryota</taxon>
        <taxon>Metazoa</taxon>
        <taxon>Ecdysozoa</taxon>
        <taxon>Nematoda</taxon>
        <taxon>Chromadorea</taxon>
        <taxon>Rhabditida</taxon>
        <taxon>Rhabditina</taxon>
        <taxon>Rhabditomorpha</taxon>
        <taxon>Rhabditoidea</taxon>
        <taxon>Rhabditidae</taxon>
        <taxon>Peloderinae</taxon>
        <taxon>Caenorhabditis</taxon>
    </lineage>
</organism>
<keyword evidence="1" id="KW-1133">Transmembrane helix</keyword>
<gene>
    <name evidence="2" type="ORF">CAMP_LOCUS5951</name>
</gene>
<evidence type="ECO:0000313" key="2">
    <source>
        <dbReference type="EMBL" id="CAI5443314.1"/>
    </source>
</evidence>
<evidence type="ECO:0000256" key="1">
    <source>
        <dbReference type="SAM" id="Phobius"/>
    </source>
</evidence>
<dbReference type="AlphaFoldDB" id="A0A9P1IDN6"/>
<comment type="caution">
    <text evidence="2">The sequence shown here is derived from an EMBL/GenBank/DDBJ whole genome shotgun (WGS) entry which is preliminary data.</text>
</comment>
<proteinExistence type="predicted"/>
<feature type="transmembrane region" description="Helical" evidence="1">
    <location>
        <begin position="89"/>
        <end position="116"/>
    </location>
</feature>
<reference evidence="2" key="1">
    <citation type="submission" date="2022-11" db="EMBL/GenBank/DDBJ databases">
        <authorList>
            <person name="Kikuchi T."/>
        </authorList>
    </citation>
    <scope>NUCLEOTIDE SEQUENCE</scope>
    <source>
        <strain evidence="2">PS1010</strain>
    </source>
</reference>
<sequence>MEKLWLTRFSHTKCKFCAMELKTASRQPNGEEIEARKNERKILLLMYLPVVFVWLLITIPVYYVLKFDVYSIKWYIKTHRCPFANLDNFIGAVLCAIFLLFLLMFSVFFILFAIVLPKVIAEEVRKKYYINRKVYRIIDEENSSGN</sequence>
<evidence type="ECO:0000313" key="3">
    <source>
        <dbReference type="Proteomes" id="UP001152747"/>
    </source>
</evidence>
<keyword evidence="3" id="KW-1185">Reference proteome</keyword>